<organism evidence="4 5">
    <name type="scientific">Halomonas stenophila</name>
    <dbReference type="NCBI Taxonomy" id="795312"/>
    <lineage>
        <taxon>Bacteria</taxon>
        <taxon>Pseudomonadati</taxon>
        <taxon>Pseudomonadota</taxon>
        <taxon>Gammaproteobacteria</taxon>
        <taxon>Oceanospirillales</taxon>
        <taxon>Halomonadaceae</taxon>
        <taxon>Halomonas</taxon>
    </lineage>
</organism>
<name>A0A7W5ER62_9GAMM</name>
<evidence type="ECO:0000256" key="3">
    <source>
        <dbReference type="SAM" id="Phobius"/>
    </source>
</evidence>
<protein>
    <submittedName>
        <fullName evidence="4">Chromosome segregation ATPase</fullName>
    </submittedName>
</protein>
<feature type="region of interest" description="Disordered" evidence="2">
    <location>
        <begin position="1"/>
        <end position="23"/>
    </location>
</feature>
<dbReference type="SUPFAM" id="SSF57997">
    <property type="entry name" value="Tropomyosin"/>
    <property type="match status" value="1"/>
</dbReference>
<dbReference type="Proteomes" id="UP000518892">
    <property type="component" value="Unassembled WGS sequence"/>
</dbReference>
<feature type="transmembrane region" description="Helical" evidence="3">
    <location>
        <begin position="36"/>
        <end position="57"/>
    </location>
</feature>
<comment type="caution">
    <text evidence="4">The sequence shown here is derived from an EMBL/GenBank/DDBJ whole genome shotgun (WGS) entry which is preliminary data.</text>
</comment>
<keyword evidence="3" id="KW-0472">Membrane</keyword>
<evidence type="ECO:0000313" key="4">
    <source>
        <dbReference type="EMBL" id="MBB3229924.1"/>
    </source>
</evidence>
<dbReference type="RefSeq" id="WP_183382395.1">
    <property type="nucleotide sequence ID" value="NZ_JACHXR010000001.1"/>
</dbReference>
<evidence type="ECO:0000256" key="1">
    <source>
        <dbReference type="SAM" id="Coils"/>
    </source>
</evidence>
<gene>
    <name evidence="4" type="ORF">FHR97_000739</name>
</gene>
<dbReference type="Gene3D" id="1.10.287.1490">
    <property type="match status" value="1"/>
</dbReference>
<keyword evidence="3" id="KW-1133">Transmembrane helix</keyword>
<keyword evidence="3" id="KW-0812">Transmembrane</keyword>
<evidence type="ECO:0000256" key="2">
    <source>
        <dbReference type="SAM" id="MobiDB-lite"/>
    </source>
</evidence>
<reference evidence="4 5" key="1">
    <citation type="submission" date="2020-08" db="EMBL/GenBank/DDBJ databases">
        <title>Genomic Encyclopedia of Type Strains, Phase III (KMG-III): the genomes of soil and plant-associated and newly described type strains.</title>
        <authorList>
            <person name="Whitman W."/>
        </authorList>
    </citation>
    <scope>NUCLEOTIDE SEQUENCE [LARGE SCALE GENOMIC DNA]</scope>
    <source>
        <strain evidence="4 5">CECT 7744</strain>
    </source>
</reference>
<sequence>MAERPEDSRFPRPIVPDPDASLSGHRHHAVPPARLWPLWLLILLLVLALAALAAVGWMERQRVEQRLARLGGEVSNVHARFDAEEGRGEALDAIRERLAPLEGLEQRLDERREARLAAWEEEHLTPLAEAQSDLEARLATLEEDGEVRGTTLGAVRTSLDALERAGQEGRAALRERLATLAEGRQATQSRLASLEGDRRATRSRLAGLQARLEQHADRAASRLDDLEKDMTALGDEVEALAGAGEDARGRVASLAARLADMQTELRDLRQSQLALNAQLEALRE</sequence>
<dbReference type="AlphaFoldDB" id="A0A7W5ER62"/>
<keyword evidence="1" id="KW-0175">Coiled coil</keyword>
<proteinExistence type="predicted"/>
<evidence type="ECO:0000313" key="5">
    <source>
        <dbReference type="Proteomes" id="UP000518892"/>
    </source>
</evidence>
<accession>A0A7W5ER62</accession>
<keyword evidence="5" id="KW-1185">Reference proteome</keyword>
<feature type="compositionally biased region" description="Basic and acidic residues" evidence="2">
    <location>
        <begin position="1"/>
        <end position="10"/>
    </location>
</feature>
<dbReference type="EMBL" id="JACHXR010000001">
    <property type="protein sequence ID" value="MBB3229924.1"/>
    <property type="molecule type" value="Genomic_DNA"/>
</dbReference>
<feature type="coiled-coil region" evidence="1">
    <location>
        <begin position="191"/>
        <end position="278"/>
    </location>
</feature>